<dbReference type="PROSITE" id="PS00211">
    <property type="entry name" value="ABC_TRANSPORTER_1"/>
    <property type="match status" value="1"/>
</dbReference>
<dbReference type="PROSITE" id="PS50893">
    <property type="entry name" value="ABC_TRANSPORTER_2"/>
    <property type="match status" value="1"/>
</dbReference>
<dbReference type="GO" id="GO:0005524">
    <property type="term" value="F:ATP binding"/>
    <property type="evidence" value="ECO:0007669"/>
    <property type="project" value="UniProtKB-KW"/>
</dbReference>
<evidence type="ECO:0000256" key="1">
    <source>
        <dbReference type="ARBA" id="ARBA00005417"/>
    </source>
</evidence>
<evidence type="ECO:0000256" key="6">
    <source>
        <dbReference type="ARBA" id="ARBA00022967"/>
    </source>
</evidence>
<sequence length="320" mass="35935">MIEITNLQKSFGGIEVLKNINITIQDGEIYGLVGKSGAGKSTLLRCINGLETYSSGSIKTNGVELNSLDKKGLRNFRKEVAMIFQHFPLLGRKTVYDNISFPMKCWKYDKNAIDKRVRELAEIVGISDKLKQKPSTLSGGQKQRVAIARALSMNPKILLSDEATSALDPKTTTAILQLLREINEKLGITIVVVSHQMEVIRQVCQKVSLLENGHIVTSGKVDEVFLNVSKELHKFLGTEEMFPSIDGVNLQIMLLENDDSKQVLSRLARTLDVDFSILGGKVERYRDKHLGSLIINFQKEDISKVKEYLTDKQIVWHSFE</sequence>
<dbReference type="Pfam" id="PF09383">
    <property type="entry name" value="NIL"/>
    <property type="match status" value="1"/>
</dbReference>
<dbReference type="SUPFAM" id="SSF52540">
    <property type="entry name" value="P-loop containing nucleoside triphosphate hydrolases"/>
    <property type="match status" value="1"/>
</dbReference>
<dbReference type="Gene3D" id="3.30.70.260">
    <property type="match status" value="1"/>
</dbReference>
<dbReference type="InterPro" id="IPR027417">
    <property type="entry name" value="P-loop_NTPase"/>
</dbReference>
<dbReference type="SUPFAM" id="SSF55021">
    <property type="entry name" value="ACT-like"/>
    <property type="match status" value="1"/>
</dbReference>
<dbReference type="InterPro" id="IPR050086">
    <property type="entry name" value="MetN_ABC_transporter-like"/>
</dbReference>
<dbReference type="InterPro" id="IPR003593">
    <property type="entry name" value="AAA+_ATPase"/>
</dbReference>
<dbReference type="GO" id="GO:0016887">
    <property type="term" value="F:ATP hydrolysis activity"/>
    <property type="evidence" value="ECO:0007669"/>
    <property type="project" value="InterPro"/>
</dbReference>
<reference evidence="10 11" key="2">
    <citation type="journal article" date="2012" name="J. Bacteriol.">
        <title>Complete genome sequences of Desulfosporosinus orientis DSM765T, Desulfosporosinus youngiae DSM17734T, Desulfosporosinus meridiei DSM13257T, and Desulfosporosinus acidiphilus DSM22704T.</title>
        <authorList>
            <person name="Pester M."/>
            <person name="Brambilla E."/>
            <person name="Alazard D."/>
            <person name="Rattei T."/>
            <person name="Weinmaier T."/>
            <person name="Han J."/>
            <person name="Lucas S."/>
            <person name="Lapidus A."/>
            <person name="Cheng J.F."/>
            <person name="Goodwin L."/>
            <person name="Pitluck S."/>
            <person name="Peters L."/>
            <person name="Ovchinnikova G."/>
            <person name="Teshima H."/>
            <person name="Detter J.C."/>
            <person name="Han C.S."/>
            <person name="Tapia R."/>
            <person name="Land M.L."/>
            <person name="Hauser L."/>
            <person name="Kyrpides N.C."/>
            <person name="Ivanova N.N."/>
            <person name="Pagani I."/>
            <person name="Huntmann M."/>
            <person name="Wei C.L."/>
            <person name="Davenport K.W."/>
            <person name="Daligault H."/>
            <person name="Chain P.S."/>
            <person name="Chen A."/>
            <person name="Mavromatis K."/>
            <person name="Markowitz V."/>
            <person name="Szeto E."/>
            <person name="Mikhailova N."/>
            <person name="Pati A."/>
            <person name="Wagner M."/>
            <person name="Woyke T."/>
            <person name="Ollivier B."/>
            <person name="Klenk H.P."/>
            <person name="Spring S."/>
            <person name="Loy A."/>
        </authorList>
    </citation>
    <scope>NUCLEOTIDE SEQUENCE [LARGE SCALE GENOMIC DNA]</scope>
    <source>
        <strain evidence="11">ATCC 19365 / DSM 765 / NCIMB 8382 / VKM B-1628</strain>
    </source>
</reference>
<dbReference type="PANTHER" id="PTHR43166:SF30">
    <property type="entry name" value="METHIONINE IMPORT ATP-BINDING PROTEIN METN"/>
    <property type="match status" value="1"/>
</dbReference>
<keyword evidence="7" id="KW-0029">Amino-acid transport</keyword>
<evidence type="ECO:0000313" key="11">
    <source>
        <dbReference type="Proteomes" id="UP000006346"/>
    </source>
</evidence>
<dbReference type="AlphaFoldDB" id="G7WGI5"/>
<comment type="similarity">
    <text evidence="1">Belongs to the ABC transporter superfamily.</text>
</comment>
<dbReference type="InterPro" id="IPR017871">
    <property type="entry name" value="ABC_transporter-like_CS"/>
</dbReference>
<evidence type="ECO:0000313" key="10">
    <source>
        <dbReference type="EMBL" id="AET68062.1"/>
    </source>
</evidence>
<evidence type="ECO:0000256" key="5">
    <source>
        <dbReference type="ARBA" id="ARBA00022840"/>
    </source>
</evidence>
<evidence type="ECO:0000256" key="8">
    <source>
        <dbReference type="ARBA" id="ARBA00023136"/>
    </source>
</evidence>
<dbReference type="GO" id="GO:0006865">
    <property type="term" value="P:amino acid transport"/>
    <property type="evidence" value="ECO:0007669"/>
    <property type="project" value="UniProtKB-KW"/>
</dbReference>
<dbReference type="eggNOG" id="COG1135">
    <property type="taxonomic scope" value="Bacteria"/>
</dbReference>
<keyword evidence="5" id="KW-0067">ATP-binding</keyword>
<gene>
    <name evidence="10" type="ordered locus">Desor_2503</name>
</gene>
<protein>
    <submittedName>
        <fullName evidence="10">ABC-type metal ion transport system, ATPase component</fullName>
    </submittedName>
</protein>
<dbReference type="STRING" id="768706.Desor_2503"/>
<dbReference type="KEGG" id="dor:Desor_2503"/>
<keyword evidence="8" id="KW-0472">Membrane</keyword>
<dbReference type="EMBL" id="CP003108">
    <property type="protein sequence ID" value="AET68062.1"/>
    <property type="molecule type" value="Genomic_DNA"/>
</dbReference>
<proteinExistence type="inferred from homology"/>
<keyword evidence="6" id="KW-1278">Translocase</keyword>
<dbReference type="PANTHER" id="PTHR43166">
    <property type="entry name" value="AMINO ACID IMPORT ATP-BINDING PROTEIN"/>
    <property type="match status" value="1"/>
</dbReference>
<dbReference type="HOGENOM" id="CLU_000604_1_3_9"/>
<reference evidence="11" key="1">
    <citation type="submission" date="2011-11" db="EMBL/GenBank/DDBJ databases">
        <title>Complete sequence of Desulfosporosinus orientis DSM 765.</title>
        <authorList>
            <person name="Lucas S."/>
            <person name="Han J."/>
            <person name="Lapidus A."/>
            <person name="Cheng J.-F."/>
            <person name="Goodwin L."/>
            <person name="Pitluck S."/>
            <person name="Peters L."/>
            <person name="Ovchinnikova G."/>
            <person name="Teshima H."/>
            <person name="Detter J.C."/>
            <person name="Han C."/>
            <person name="Tapia R."/>
            <person name="Land M."/>
            <person name="Hauser L."/>
            <person name="Kyrpides N."/>
            <person name="Ivanova N."/>
            <person name="Pagani I."/>
            <person name="Pester M."/>
            <person name="Spring S."/>
            <person name="Ollivier B."/>
            <person name="Rattei T."/>
            <person name="Klenk H.-P."/>
            <person name="Wagner M."/>
            <person name="Loy A."/>
            <person name="Woyke T."/>
        </authorList>
    </citation>
    <scope>NUCLEOTIDE SEQUENCE [LARGE SCALE GENOMIC DNA]</scope>
    <source>
        <strain evidence="11">ATCC 19365 / DSM 765 / NCIMB 8382 / VKM B-1628</strain>
    </source>
</reference>
<feature type="domain" description="ABC transporter" evidence="9">
    <location>
        <begin position="2"/>
        <end position="237"/>
    </location>
</feature>
<dbReference type="SMART" id="SM00930">
    <property type="entry name" value="NIL"/>
    <property type="match status" value="1"/>
</dbReference>
<dbReference type="InterPro" id="IPR018449">
    <property type="entry name" value="NIL_domain"/>
</dbReference>
<dbReference type="Pfam" id="PF00005">
    <property type="entry name" value="ABC_tran"/>
    <property type="match status" value="1"/>
</dbReference>
<dbReference type="GO" id="GO:0005886">
    <property type="term" value="C:plasma membrane"/>
    <property type="evidence" value="ECO:0007669"/>
    <property type="project" value="UniProtKB-ARBA"/>
</dbReference>
<dbReference type="RefSeq" id="WP_014184870.1">
    <property type="nucleotide sequence ID" value="NC_016584.1"/>
</dbReference>
<evidence type="ECO:0000256" key="4">
    <source>
        <dbReference type="ARBA" id="ARBA00022741"/>
    </source>
</evidence>
<dbReference type="SMART" id="SM00382">
    <property type="entry name" value="AAA"/>
    <property type="match status" value="1"/>
</dbReference>
<evidence type="ECO:0000256" key="2">
    <source>
        <dbReference type="ARBA" id="ARBA00022448"/>
    </source>
</evidence>
<keyword evidence="11" id="KW-1185">Reference proteome</keyword>
<keyword evidence="4" id="KW-0547">Nucleotide-binding</keyword>
<dbReference type="Proteomes" id="UP000006346">
    <property type="component" value="Chromosome"/>
</dbReference>
<evidence type="ECO:0000256" key="3">
    <source>
        <dbReference type="ARBA" id="ARBA00022475"/>
    </source>
</evidence>
<accession>G7WGI5</accession>
<dbReference type="InterPro" id="IPR003439">
    <property type="entry name" value="ABC_transporter-like_ATP-bd"/>
</dbReference>
<dbReference type="OrthoDB" id="9804199at2"/>
<dbReference type="Gene3D" id="3.40.50.300">
    <property type="entry name" value="P-loop containing nucleotide triphosphate hydrolases"/>
    <property type="match status" value="1"/>
</dbReference>
<organism evidence="10 11">
    <name type="scientific">Desulfosporosinus orientis (strain ATCC 19365 / DSM 765 / NCIMB 8382 / VKM B-1628 / Singapore I)</name>
    <name type="common">Desulfotomaculum orientis</name>
    <dbReference type="NCBI Taxonomy" id="768706"/>
    <lineage>
        <taxon>Bacteria</taxon>
        <taxon>Bacillati</taxon>
        <taxon>Bacillota</taxon>
        <taxon>Clostridia</taxon>
        <taxon>Eubacteriales</taxon>
        <taxon>Desulfitobacteriaceae</taxon>
        <taxon>Desulfosporosinus</taxon>
    </lineage>
</organism>
<dbReference type="FunFam" id="3.40.50.300:FF:000056">
    <property type="entry name" value="Cell division ATP-binding protein FtsE"/>
    <property type="match status" value="1"/>
</dbReference>
<evidence type="ECO:0000259" key="9">
    <source>
        <dbReference type="PROSITE" id="PS50893"/>
    </source>
</evidence>
<dbReference type="PATRIC" id="fig|768706.3.peg.2517"/>
<keyword evidence="2" id="KW-0813">Transport</keyword>
<name>G7WGI5_DESOD</name>
<keyword evidence="3" id="KW-1003">Cell membrane</keyword>
<evidence type="ECO:0000256" key="7">
    <source>
        <dbReference type="ARBA" id="ARBA00022970"/>
    </source>
</evidence>
<dbReference type="InterPro" id="IPR045865">
    <property type="entry name" value="ACT-like_dom_sf"/>
</dbReference>